<evidence type="ECO:0008006" key="6">
    <source>
        <dbReference type="Google" id="ProtNLM"/>
    </source>
</evidence>
<dbReference type="EMBL" id="CAJOBC010005149">
    <property type="protein sequence ID" value="CAF3853576.1"/>
    <property type="molecule type" value="Genomic_DNA"/>
</dbReference>
<organism evidence="2 5">
    <name type="scientific">Didymodactylos carnosus</name>
    <dbReference type="NCBI Taxonomy" id="1234261"/>
    <lineage>
        <taxon>Eukaryota</taxon>
        <taxon>Metazoa</taxon>
        <taxon>Spiralia</taxon>
        <taxon>Gnathifera</taxon>
        <taxon>Rotifera</taxon>
        <taxon>Eurotatoria</taxon>
        <taxon>Bdelloidea</taxon>
        <taxon>Philodinida</taxon>
        <taxon>Philodinidae</taxon>
        <taxon>Didymodactylos</taxon>
    </lineage>
</organism>
<comment type="caution">
    <text evidence="2">The sequence shown here is derived from an EMBL/GenBank/DDBJ whole genome shotgun (WGS) entry which is preliminary data.</text>
</comment>
<dbReference type="PANTHER" id="PTHR10131">
    <property type="entry name" value="TNF RECEPTOR ASSOCIATED FACTOR"/>
    <property type="match status" value="1"/>
</dbReference>
<dbReference type="AlphaFoldDB" id="A0A814N8E1"/>
<dbReference type="Gene3D" id="3.30.40.10">
    <property type="entry name" value="Zinc/RING finger domain, C3HC4 (zinc finger)"/>
    <property type="match status" value="1"/>
</dbReference>
<evidence type="ECO:0000313" key="4">
    <source>
        <dbReference type="EMBL" id="CAF3853576.1"/>
    </source>
</evidence>
<dbReference type="PANTHER" id="PTHR10131:SF94">
    <property type="entry name" value="TNF RECEPTOR-ASSOCIATED FACTOR 4"/>
    <property type="match status" value="1"/>
</dbReference>
<evidence type="ECO:0000313" key="2">
    <source>
        <dbReference type="EMBL" id="CAF1088071.1"/>
    </source>
</evidence>
<protein>
    <recommendedName>
        <fullName evidence="6">TRAF-type domain-containing protein</fullName>
    </recommendedName>
</protein>
<dbReference type="InterPro" id="IPR013083">
    <property type="entry name" value="Znf_RING/FYVE/PHD"/>
</dbReference>
<evidence type="ECO:0000313" key="5">
    <source>
        <dbReference type="Proteomes" id="UP000663829"/>
    </source>
</evidence>
<proteinExistence type="predicted"/>
<name>A0A814N8E1_9BILA</name>
<dbReference type="Proteomes" id="UP000681722">
    <property type="component" value="Unassembled WGS sequence"/>
</dbReference>
<sequence>MNLLRFSPNIGSYLDSFGCMDLLIMNSMATPTTDFLLSTVELGYLDASRVENIQPEFLCSICLNVLWKPVACQSQPDSAVKHCPLNCLYEEKRCPPIFLTFLSKLKVRCSYSYHNGCQQLIDYESLETHERTCQFENQSCTYCKTLVSKKNGDQHTMKQCLQKVEQHWRNDGYNEPDIASPIKRKSKFLRFLLYDVILLYANPNSPKIINVLNQDPVHIKKTGVINGLYQ</sequence>
<dbReference type="SUPFAM" id="SSF49599">
    <property type="entry name" value="TRAF domain-like"/>
    <property type="match status" value="1"/>
</dbReference>
<dbReference type="EMBL" id="CAJNOK010005406">
    <property type="protein sequence ID" value="CAF0971265.1"/>
    <property type="molecule type" value="Genomic_DNA"/>
</dbReference>
<dbReference type="EMBL" id="CAJNOQ010005149">
    <property type="protein sequence ID" value="CAF1088071.1"/>
    <property type="molecule type" value="Genomic_DNA"/>
</dbReference>
<reference evidence="2" key="1">
    <citation type="submission" date="2021-02" db="EMBL/GenBank/DDBJ databases">
        <authorList>
            <person name="Nowell W R."/>
        </authorList>
    </citation>
    <scope>NUCLEOTIDE SEQUENCE</scope>
</reference>
<dbReference type="Proteomes" id="UP000682733">
    <property type="component" value="Unassembled WGS sequence"/>
</dbReference>
<gene>
    <name evidence="2" type="ORF">GPM918_LOCUS18112</name>
    <name evidence="1" type="ORF">OVA965_LOCUS13113</name>
    <name evidence="4" type="ORF">SRO942_LOCUS18109</name>
    <name evidence="3" type="ORF">TMI583_LOCUS13116</name>
</gene>
<dbReference type="OrthoDB" id="5989761at2759"/>
<keyword evidence="5" id="KW-1185">Reference proteome</keyword>
<dbReference type="Proteomes" id="UP000677228">
    <property type="component" value="Unassembled WGS sequence"/>
</dbReference>
<dbReference type="Proteomes" id="UP000663829">
    <property type="component" value="Unassembled WGS sequence"/>
</dbReference>
<accession>A0A814N8E1</accession>
<dbReference type="EMBL" id="CAJOBA010005412">
    <property type="protein sequence ID" value="CAF3742637.1"/>
    <property type="molecule type" value="Genomic_DNA"/>
</dbReference>
<evidence type="ECO:0000313" key="3">
    <source>
        <dbReference type="EMBL" id="CAF3742637.1"/>
    </source>
</evidence>
<evidence type="ECO:0000313" key="1">
    <source>
        <dbReference type="EMBL" id="CAF0971265.1"/>
    </source>
</evidence>